<feature type="chain" id="PRO_5012979034" description="DUF302 domain-containing protein" evidence="1">
    <location>
        <begin position="22"/>
        <end position="155"/>
    </location>
</feature>
<dbReference type="STRING" id="889453.SAMN03080601_01972"/>
<dbReference type="EMBL" id="FUYV01000010">
    <property type="protein sequence ID" value="SKC12014.1"/>
    <property type="molecule type" value="Genomic_DNA"/>
</dbReference>
<feature type="signal peptide" evidence="1">
    <location>
        <begin position="1"/>
        <end position="21"/>
    </location>
</feature>
<feature type="domain" description="DUF302" evidence="2">
    <location>
        <begin position="61"/>
        <end position="123"/>
    </location>
</feature>
<proteinExistence type="predicted"/>
<keyword evidence="4" id="KW-1185">Reference proteome</keyword>
<sequence length="155" mass="17437">MNRFNWSGLLLLTVILFSACRAETDTAVISERESLYGFDETVEVIRQNALDAGWTVPIVHNMQMNLQNAGVAILPAKIIELCNAGHAAELLQTDRTKFNLAVLPCRVAVYQKEDGKTYVSWKDYAHFSQLEHTISQPAFRLIQADMEEIISPVIN</sequence>
<protein>
    <recommendedName>
        <fullName evidence="2">DUF302 domain-containing protein</fullName>
    </recommendedName>
</protein>
<reference evidence="3 4" key="1">
    <citation type="submission" date="2017-02" db="EMBL/GenBank/DDBJ databases">
        <authorList>
            <person name="Peterson S.W."/>
        </authorList>
    </citation>
    <scope>NUCLEOTIDE SEQUENCE [LARGE SCALE GENOMIC DNA]</scope>
    <source>
        <strain evidence="3 4">DSM 24412</strain>
    </source>
</reference>
<gene>
    <name evidence="3" type="ORF">SAMN03080601_01972</name>
</gene>
<dbReference type="Pfam" id="PF03625">
    <property type="entry name" value="DUF302"/>
    <property type="match status" value="1"/>
</dbReference>
<dbReference type="PANTHER" id="PTHR38342:SF1">
    <property type="entry name" value="SLR5037 PROTEIN"/>
    <property type="match status" value="1"/>
</dbReference>
<dbReference type="InterPro" id="IPR035923">
    <property type="entry name" value="TT1751-like_sf"/>
</dbReference>
<dbReference type="Gene3D" id="3.30.310.70">
    <property type="entry name" value="TT1751-like domain"/>
    <property type="match status" value="1"/>
</dbReference>
<accession>A0A1T5GUF0</accession>
<dbReference type="Proteomes" id="UP000191055">
    <property type="component" value="Unassembled WGS sequence"/>
</dbReference>
<dbReference type="InterPro" id="IPR005180">
    <property type="entry name" value="DUF302"/>
</dbReference>
<evidence type="ECO:0000256" key="1">
    <source>
        <dbReference type="SAM" id="SignalP"/>
    </source>
</evidence>
<organism evidence="3 4">
    <name type="scientific">Alkalitalea saponilacus</name>
    <dbReference type="NCBI Taxonomy" id="889453"/>
    <lineage>
        <taxon>Bacteria</taxon>
        <taxon>Pseudomonadati</taxon>
        <taxon>Bacteroidota</taxon>
        <taxon>Bacteroidia</taxon>
        <taxon>Marinilabiliales</taxon>
        <taxon>Marinilabiliaceae</taxon>
        <taxon>Alkalitalea</taxon>
    </lineage>
</organism>
<name>A0A1T5GUF0_9BACT</name>
<dbReference type="PANTHER" id="PTHR38342">
    <property type="entry name" value="SLR5037 PROTEIN"/>
    <property type="match status" value="1"/>
</dbReference>
<keyword evidence="1" id="KW-0732">Signal</keyword>
<evidence type="ECO:0000313" key="4">
    <source>
        <dbReference type="Proteomes" id="UP000191055"/>
    </source>
</evidence>
<evidence type="ECO:0000313" key="3">
    <source>
        <dbReference type="EMBL" id="SKC12014.1"/>
    </source>
</evidence>
<dbReference type="AlphaFoldDB" id="A0A1T5GUF0"/>
<dbReference type="SUPFAM" id="SSF103247">
    <property type="entry name" value="TT1751-like"/>
    <property type="match status" value="1"/>
</dbReference>
<dbReference type="PROSITE" id="PS51257">
    <property type="entry name" value="PROKAR_LIPOPROTEIN"/>
    <property type="match status" value="1"/>
</dbReference>
<dbReference type="CDD" id="cd14797">
    <property type="entry name" value="DUF302"/>
    <property type="match status" value="1"/>
</dbReference>
<evidence type="ECO:0000259" key="2">
    <source>
        <dbReference type="Pfam" id="PF03625"/>
    </source>
</evidence>